<dbReference type="GeneID" id="97243874"/>
<dbReference type="SMART" id="SM00895">
    <property type="entry name" value="FCD"/>
    <property type="match status" value="1"/>
</dbReference>
<dbReference type="InterPro" id="IPR036388">
    <property type="entry name" value="WH-like_DNA-bd_sf"/>
</dbReference>
<dbReference type="EMBL" id="LPZR01000090">
    <property type="protein sequence ID" value="KYO54359.1"/>
    <property type="molecule type" value="Genomic_DNA"/>
</dbReference>
<evidence type="ECO:0000313" key="6">
    <source>
        <dbReference type="EMBL" id="KYO54359.1"/>
    </source>
</evidence>
<gene>
    <name evidence="6" type="ORF">AUP44_03400</name>
    <name evidence="5" type="ORF">DCK97_02960</name>
</gene>
<dbReference type="InterPro" id="IPR000524">
    <property type="entry name" value="Tscrpt_reg_HTH_GntR"/>
</dbReference>
<dbReference type="EMBL" id="DMAI01000047">
    <property type="protein sequence ID" value="HAE46358.1"/>
    <property type="molecule type" value="Genomic_DNA"/>
</dbReference>
<evidence type="ECO:0000313" key="7">
    <source>
        <dbReference type="Proteomes" id="UP000075787"/>
    </source>
</evidence>
<keyword evidence="1" id="KW-0805">Transcription regulation</keyword>
<feature type="domain" description="HTH gntR-type" evidence="4">
    <location>
        <begin position="24"/>
        <end position="91"/>
    </location>
</feature>
<reference evidence="6 7" key="1">
    <citation type="submission" date="2015-12" db="EMBL/GenBank/DDBJ databases">
        <title>Genome sequence of Tistrella mobilis MCCC 1A02139.</title>
        <authorList>
            <person name="Lu L."/>
            <person name="Lai Q."/>
            <person name="Shao Z."/>
            <person name="Qian P."/>
        </authorList>
    </citation>
    <scope>NUCLEOTIDE SEQUENCE [LARGE SCALE GENOMIC DNA]</scope>
    <source>
        <strain evidence="6 7">MCCC 1A02139</strain>
    </source>
</reference>
<accession>A0A162LCK9</accession>
<keyword evidence="2" id="KW-0238">DNA-binding</keyword>
<protein>
    <submittedName>
        <fullName evidence="5 6">Transcriptional regulator</fullName>
    </submittedName>
</protein>
<dbReference type="AlphaFoldDB" id="A0A162LCK9"/>
<dbReference type="CDD" id="cd07377">
    <property type="entry name" value="WHTH_GntR"/>
    <property type="match status" value="1"/>
</dbReference>
<organism evidence="6 7">
    <name type="scientific">Tistrella mobilis</name>
    <dbReference type="NCBI Taxonomy" id="171437"/>
    <lineage>
        <taxon>Bacteria</taxon>
        <taxon>Pseudomonadati</taxon>
        <taxon>Pseudomonadota</taxon>
        <taxon>Alphaproteobacteria</taxon>
        <taxon>Geminicoccales</taxon>
        <taxon>Geminicoccaceae</taxon>
        <taxon>Tistrella</taxon>
    </lineage>
</organism>
<reference evidence="5 8" key="2">
    <citation type="journal article" date="2018" name="Nat. Biotechnol.">
        <title>A standardized bacterial taxonomy based on genome phylogeny substantially revises the tree of life.</title>
        <authorList>
            <person name="Parks D.H."/>
            <person name="Chuvochina M."/>
            <person name="Waite D.W."/>
            <person name="Rinke C."/>
            <person name="Skarshewski A."/>
            <person name="Chaumeil P.A."/>
            <person name="Hugenholtz P."/>
        </authorList>
    </citation>
    <scope>NUCLEOTIDE SEQUENCE [LARGE SCALE GENOMIC DNA]</scope>
    <source>
        <strain evidence="5">UBA8739</strain>
    </source>
</reference>
<comment type="caution">
    <text evidence="6">The sequence shown here is derived from an EMBL/GenBank/DDBJ whole genome shotgun (WGS) entry which is preliminary data.</text>
</comment>
<dbReference type="Proteomes" id="UP000257706">
    <property type="component" value="Unassembled WGS sequence"/>
</dbReference>
<dbReference type="PANTHER" id="PTHR43537:SF45">
    <property type="entry name" value="GNTR FAMILY REGULATORY PROTEIN"/>
    <property type="match status" value="1"/>
</dbReference>
<dbReference type="Pfam" id="PF00392">
    <property type="entry name" value="GntR"/>
    <property type="match status" value="1"/>
</dbReference>
<evidence type="ECO:0000313" key="8">
    <source>
        <dbReference type="Proteomes" id="UP000257706"/>
    </source>
</evidence>
<name>A0A162LCK9_9PROT</name>
<dbReference type="PROSITE" id="PS50949">
    <property type="entry name" value="HTH_GNTR"/>
    <property type="match status" value="1"/>
</dbReference>
<dbReference type="InterPro" id="IPR036390">
    <property type="entry name" value="WH_DNA-bd_sf"/>
</dbReference>
<dbReference type="RefSeq" id="WP_062763081.1">
    <property type="nucleotide sequence ID" value="NZ_CP121027.1"/>
</dbReference>
<dbReference type="SMART" id="SM00345">
    <property type="entry name" value="HTH_GNTR"/>
    <property type="match status" value="1"/>
</dbReference>
<dbReference type="GO" id="GO:0003677">
    <property type="term" value="F:DNA binding"/>
    <property type="evidence" value="ECO:0007669"/>
    <property type="project" value="UniProtKB-KW"/>
</dbReference>
<sequence length="239" mass="26955">MSPRRSVLPDFTDIATLADLDRRPLASQGIYAALRRRIIDLELKPGALLSRTQLAEEYAVSQTPVRDAFLRLEREKLVEIFPQSRTVVAKIDIAHARETQFLRLAIEIEVAKTIARHQIPADLTAYARRLLHLQGQAFADGDIERFSILDRHFHLALYDAVGHPDLWYMIAERSGHIDRLRALNLVDPGKAQGILDYHGRILDRIDAGDAAGVEEAVRGHLSGTLSAVARIMERHPDYF</sequence>
<dbReference type="PANTHER" id="PTHR43537">
    <property type="entry name" value="TRANSCRIPTIONAL REGULATOR, GNTR FAMILY"/>
    <property type="match status" value="1"/>
</dbReference>
<evidence type="ECO:0000259" key="4">
    <source>
        <dbReference type="PROSITE" id="PS50949"/>
    </source>
</evidence>
<dbReference type="Gene3D" id="1.20.120.530">
    <property type="entry name" value="GntR ligand-binding domain-like"/>
    <property type="match status" value="1"/>
</dbReference>
<keyword evidence="3" id="KW-0804">Transcription</keyword>
<dbReference type="Proteomes" id="UP000075787">
    <property type="component" value="Unassembled WGS sequence"/>
</dbReference>
<dbReference type="Gene3D" id="1.10.10.10">
    <property type="entry name" value="Winged helix-like DNA-binding domain superfamily/Winged helix DNA-binding domain"/>
    <property type="match status" value="1"/>
</dbReference>
<dbReference type="OrthoDB" id="9788098at2"/>
<dbReference type="GO" id="GO:0003700">
    <property type="term" value="F:DNA-binding transcription factor activity"/>
    <property type="evidence" value="ECO:0007669"/>
    <property type="project" value="InterPro"/>
</dbReference>
<dbReference type="SUPFAM" id="SSF46785">
    <property type="entry name" value="Winged helix' DNA-binding domain"/>
    <property type="match status" value="1"/>
</dbReference>
<evidence type="ECO:0000256" key="1">
    <source>
        <dbReference type="ARBA" id="ARBA00023015"/>
    </source>
</evidence>
<dbReference type="InterPro" id="IPR008920">
    <property type="entry name" value="TF_FadR/GntR_C"/>
</dbReference>
<evidence type="ECO:0000313" key="5">
    <source>
        <dbReference type="EMBL" id="HAE46358.1"/>
    </source>
</evidence>
<evidence type="ECO:0000256" key="2">
    <source>
        <dbReference type="ARBA" id="ARBA00023125"/>
    </source>
</evidence>
<proteinExistence type="predicted"/>
<dbReference type="SUPFAM" id="SSF48008">
    <property type="entry name" value="GntR ligand-binding domain-like"/>
    <property type="match status" value="1"/>
</dbReference>
<evidence type="ECO:0000256" key="3">
    <source>
        <dbReference type="ARBA" id="ARBA00023163"/>
    </source>
</evidence>
<dbReference type="InterPro" id="IPR011711">
    <property type="entry name" value="GntR_C"/>
</dbReference>
<dbReference type="Pfam" id="PF07729">
    <property type="entry name" value="FCD"/>
    <property type="match status" value="1"/>
</dbReference>